<gene>
    <name evidence="1" type="ORF">H924_10810</name>
</gene>
<accession>M1UGX9</accession>
<dbReference type="PATRIC" id="fig|1121353.3.peg.2207"/>
<dbReference type="InterPro" id="IPR021373">
    <property type="entry name" value="DUF2993"/>
</dbReference>
<organism evidence="1 2">
    <name type="scientific">Corynebacterium callunae DSM 20147</name>
    <dbReference type="NCBI Taxonomy" id="1121353"/>
    <lineage>
        <taxon>Bacteria</taxon>
        <taxon>Bacillati</taxon>
        <taxon>Actinomycetota</taxon>
        <taxon>Actinomycetes</taxon>
        <taxon>Mycobacteriales</taxon>
        <taxon>Corynebacteriaceae</taxon>
        <taxon>Corynebacterium</taxon>
    </lineage>
</organism>
<dbReference type="STRING" id="1121353.H924_10810"/>
<dbReference type="EMBL" id="CP004354">
    <property type="protein sequence ID" value="AGG67590.1"/>
    <property type="molecule type" value="Genomic_DNA"/>
</dbReference>
<keyword evidence="2" id="KW-1185">Reference proteome</keyword>
<evidence type="ECO:0000313" key="1">
    <source>
        <dbReference type="EMBL" id="AGG67590.1"/>
    </source>
</evidence>
<dbReference type="OrthoDB" id="4417239at2"/>
<dbReference type="KEGG" id="ccn:H924_10810"/>
<reference evidence="1 2" key="1">
    <citation type="submission" date="2013-02" db="EMBL/GenBank/DDBJ databases">
        <title>The complete genome sequence of Corynebacterium callunae DSM 20147.</title>
        <authorList>
            <person name="Ruckert C."/>
            <person name="Albersmeier A."/>
            <person name="Kalinowski J."/>
        </authorList>
    </citation>
    <scope>NUCLEOTIDE SEQUENCE [LARGE SCALE GENOMIC DNA]</scope>
    <source>
        <strain evidence="1 2">DSM 20147</strain>
    </source>
</reference>
<proteinExistence type="predicted"/>
<protein>
    <recommendedName>
        <fullName evidence="3">DUF2993 domain-containing protein</fullName>
    </recommendedName>
</protein>
<sequence length="261" mass="27394">MQKSRTKALNIAAATIGVCAAVGATFWVVDSAVAARAEYHISKAVAESADLTNSPRVFAGSTIYSMAFFTGELDKVSIDMLDVEVPGVGMVNASTEVEKVAVTPEQLLSGDLEGTTAELFTRDLRMDGVAIGAQLGITDLDIAHPNDVSPSGGLASEAVLTGTPQGHIDPVSVLVTLRLVGSEFRMTPIELIDAAPDLSLDDVSGAFSWRVDTRQLPLADRAMAVYLSGGSIHFQSEARNVTLTTRELSPLAAPEEDSSTS</sequence>
<name>M1UGX9_9CORY</name>
<dbReference type="RefSeq" id="WP_015652016.1">
    <property type="nucleotide sequence ID" value="NC_020506.1"/>
</dbReference>
<dbReference type="Proteomes" id="UP000011760">
    <property type="component" value="Chromosome"/>
</dbReference>
<evidence type="ECO:0008006" key="3">
    <source>
        <dbReference type="Google" id="ProtNLM"/>
    </source>
</evidence>
<evidence type="ECO:0000313" key="2">
    <source>
        <dbReference type="Proteomes" id="UP000011760"/>
    </source>
</evidence>
<dbReference type="AlphaFoldDB" id="M1UGX9"/>
<dbReference type="Pfam" id="PF11209">
    <property type="entry name" value="LmeA"/>
    <property type="match status" value="1"/>
</dbReference>
<dbReference type="eggNOG" id="ENOG5031BYD">
    <property type="taxonomic scope" value="Bacteria"/>
</dbReference>
<dbReference type="HOGENOM" id="CLU_036478_0_0_11"/>